<dbReference type="Proteomes" id="UP000650833">
    <property type="component" value="Unassembled WGS sequence"/>
</dbReference>
<keyword evidence="2" id="KW-1185">Reference proteome</keyword>
<dbReference type="EMBL" id="JAEPRC010000944">
    <property type="protein sequence ID" value="KAG2190556.1"/>
    <property type="molecule type" value="Genomic_DNA"/>
</dbReference>
<evidence type="ECO:0000313" key="1">
    <source>
        <dbReference type="EMBL" id="KAG2190556.1"/>
    </source>
</evidence>
<dbReference type="AlphaFoldDB" id="A0A8H7QDT2"/>
<gene>
    <name evidence="1" type="ORF">INT46_010234</name>
</gene>
<feature type="non-terminal residue" evidence="1">
    <location>
        <position position="1"/>
    </location>
</feature>
<organism evidence="1 2">
    <name type="scientific">Mucor plumbeus</name>
    <dbReference type="NCBI Taxonomy" id="97098"/>
    <lineage>
        <taxon>Eukaryota</taxon>
        <taxon>Fungi</taxon>
        <taxon>Fungi incertae sedis</taxon>
        <taxon>Mucoromycota</taxon>
        <taxon>Mucoromycotina</taxon>
        <taxon>Mucoromycetes</taxon>
        <taxon>Mucorales</taxon>
        <taxon>Mucorineae</taxon>
        <taxon>Mucoraceae</taxon>
        <taxon>Mucor</taxon>
    </lineage>
</organism>
<accession>A0A8H7QDT2</accession>
<sequence>MTVINKFGFGGNYPIIVSIDFGSAELKTTYHDTRKHEIDLNLFNFSIHSTACLYNSKTKPVAFGEQAAKNRYMSNHTYIDDFKRKLHRIAKKPTSDYTQDDHFTIKASADLLRFSVDYVTHSIENTGLDSASDNSDHCYVLSLSLSNNDLVRQIVLQSGIVNQYDWDGRLLLVDECFTALQYFNNSNLLTLNPSKAGSVNIICDLGAGGIELCAYEDQPGAKYRYMGQKEVFSASCEGSASLKLRDNIKEYLLDKMFGDRKHVAKEKYAAEMIEIMNNSYNNHHIKNFGNEDVDKVQFWIPPGLYDIPELCCQDQFVTINSSFVTKQGGKELQISVQELRQSSFNPLAKDITHFLKGKFEEIRKLYKINSVIMIGGLILSQYIYDLVCPMFKNEGLPIPFRVAKKPIVSYNVFESLYGGIYYAYELYKKNQSLPNIQYIDSWQDKPNIKSVISNDEFNVLIYIDIGYINSRAYYTFHEKNQSSNVWSDEKISVVGEIPTKLLFNQRAKDLIDLPIFKAKNELVKNITIPDQTTGKREKLRSTVKSVFDKMKKTSISSRESIISEKHPSDILSKQDIFKSHYINGLVWGLSALQYDEASIMLHVDSDEFKDACALFFGCLNEHICSQIQVSNKNRQNFAYCIAVDDLFDPITKTKWRDTIITSGIATDEEDFYRRIRLIKRGEALALQNATSEWSKNLNGVYNNRSTSFATAHVYQNACHVSINETYIAKDNTLAVIYKIGHADNALNILLGASIYFWELCQTSTIPYVHQCDAHSNGTVIINESLCDEVKEGFIKYLLLESTSLDLKDDKKVHKFDVCRSGSCYATITNSDLLEHVIRPDMDLLAKIIIANLTVSGNVRTDISELQIYTNTTFFSKESDYQTVCQELMKCVSMIAESSKMQVVIKKLETDEPQHVLTGMNMFVSQSSKRVIDVIMDRTYAVRLISPNAKIYHLVNGEKELIKDSSELSLMIEKGTRTTFDSRRFGIQKRFFTSVNENQFAVGKFQYDQKQDWDFPIEVMIYPNVDSIECTVYYGGNDQSTPSFKYNEN</sequence>
<dbReference type="OrthoDB" id="2231362at2759"/>
<comment type="caution">
    <text evidence="1">The sequence shown here is derived from an EMBL/GenBank/DDBJ whole genome shotgun (WGS) entry which is preliminary data.</text>
</comment>
<name>A0A8H7QDT2_9FUNG</name>
<reference evidence="1" key="1">
    <citation type="submission" date="2020-12" db="EMBL/GenBank/DDBJ databases">
        <title>Metabolic potential, ecology and presence of endohyphal bacteria is reflected in genomic diversity of Mucoromycotina.</title>
        <authorList>
            <person name="Muszewska A."/>
            <person name="Okrasinska A."/>
            <person name="Steczkiewicz K."/>
            <person name="Drgas O."/>
            <person name="Orlowska M."/>
            <person name="Perlinska-Lenart U."/>
            <person name="Aleksandrzak-Piekarczyk T."/>
            <person name="Szatraj K."/>
            <person name="Zielenkiewicz U."/>
            <person name="Pilsyk S."/>
            <person name="Malc E."/>
            <person name="Mieczkowski P."/>
            <person name="Kruszewska J.S."/>
            <person name="Biernat P."/>
            <person name="Pawlowska J."/>
        </authorList>
    </citation>
    <scope>NUCLEOTIDE SEQUENCE</scope>
    <source>
        <strain evidence="1">CBS 226.32</strain>
    </source>
</reference>
<proteinExistence type="predicted"/>
<evidence type="ECO:0000313" key="2">
    <source>
        <dbReference type="Proteomes" id="UP000650833"/>
    </source>
</evidence>
<protein>
    <submittedName>
        <fullName evidence="1">Uncharacterized protein</fullName>
    </submittedName>
</protein>